<organism evidence="2 3">
    <name type="scientific">Streptococcus parauberis</name>
    <dbReference type="NCBI Taxonomy" id="1348"/>
    <lineage>
        <taxon>Bacteria</taxon>
        <taxon>Bacillati</taxon>
        <taxon>Bacillota</taxon>
        <taxon>Bacilli</taxon>
        <taxon>Lactobacillales</taxon>
        <taxon>Streptococcaceae</taxon>
        <taxon>Streptococcus</taxon>
    </lineage>
</organism>
<keyword evidence="1" id="KW-0472">Membrane</keyword>
<evidence type="ECO:0000313" key="3">
    <source>
        <dbReference type="Proteomes" id="UP001180515"/>
    </source>
</evidence>
<sequence>MAQTQEVKQKSSIYNAWCFIRDGFLMVGYYTLIVLKYIIITPFFLLSTLKNWFFIGISTTIAYFVLSMAYYVFTNNPNFDVTNFDKVNSILFTDIRCWILVVVSGILSLILTIGQYRGEID</sequence>
<dbReference type="RefSeq" id="WP_020480646.1">
    <property type="nucleotide sequence ID" value="NZ_JARQAG010000002.1"/>
</dbReference>
<dbReference type="AlphaFoldDB" id="A0AAE4KYC4"/>
<accession>A0AAE4KYC4</accession>
<feature type="transmembrane region" description="Helical" evidence="1">
    <location>
        <begin position="27"/>
        <end position="46"/>
    </location>
</feature>
<reference evidence="2" key="1">
    <citation type="submission" date="2023-03" db="EMBL/GenBank/DDBJ databases">
        <authorList>
            <person name="Shen W."/>
            <person name="Cai J."/>
        </authorList>
    </citation>
    <scope>NUCLEOTIDE SEQUENCE</scope>
    <source>
        <strain evidence="2">P82-2</strain>
    </source>
</reference>
<gene>
    <name evidence="2" type="ORF">P7G31_01980</name>
</gene>
<comment type="caution">
    <text evidence="2">The sequence shown here is derived from an EMBL/GenBank/DDBJ whole genome shotgun (WGS) entry which is preliminary data.</text>
</comment>
<proteinExistence type="predicted"/>
<dbReference type="EMBL" id="JARQAG010000002">
    <property type="protein sequence ID" value="MDT2731022.1"/>
    <property type="molecule type" value="Genomic_DNA"/>
</dbReference>
<evidence type="ECO:0000256" key="1">
    <source>
        <dbReference type="SAM" id="Phobius"/>
    </source>
</evidence>
<keyword evidence="1" id="KW-1133">Transmembrane helix</keyword>
<feature type="transmembrane region" description="Helical" evidence="1">
    <location>
        <begin position="53"/>
        <end position="73"/>
    </location>
</feature>
<dbReference type="Proteomes" id="UP001180515">
    <property type="component" value="Unassembled WGS sequence"/>
</dbReference>
<evidence type="ECO:0000313" key="2">
    <source>
        <dbReference type="EMBL" id="MDT2731022.1"/>
    </source>
</evidence>
<keyword evidence="1" id="KW-0812">Transmembrane</keyword>
<feature type="transmembrane region" description="Helical" evidence="1">
    <location>
        <begin position="93"/>
        <end position="113"/>
    </location>
</feature>
<protein>
    <submittedName>
        <fullName evidence="2">Uncharacterized protein</fullName>
    </submittedName>
</protein>
<name>A0AAE4KYC4_9STRE</name>